<dbReference type="OrthoDB" id="9771205at2"/>
<keyword evidence="7" id="KW-0998">Cell outer membrane</keyword>
<keyword evidence="8" id="KW-0732">Signal</keyword>
<evidence type="ECO:0000256" key="7">
    <source>
        <dbReference type="ARBA" id="ARBA00023237"/>
    </source>
</evidence>
<name>A0A1N7PBG8_9BACT</name>
<evidence type="ECO:0000313" key="9">
    <source>
        <dbReference type="EMBL" id="SIT07856.1"/>
    </source>
</evidence>
<evidence type="ECO:0000256" key="2">
    <source>
        <dbReference type="ARBA" id="ARBA00007613"/>
    </source>
</evidence>
<keyword evidence="5" id="KW-0812">Transmembrane</keyword>
<feature type="signal peptide" evidence="8">
    <location>
        <begin position="1"/>
        <end position="20"/>
    </location>
</feature>
<dbReference type="InterPro" id="IPR051906">
    <property type="entry name" value="TolC-like"/>
</dbReference>
<dbReference type="SUPFAM" id="SSF56954">
    <property type="entry name" value="Outer membrane efflux proteins (OEP)"/>
    <property type="match status" value="1"/>
</dbReference>
<evidence type="ECO:0000256" key="8">
    <source>
        <dbReference type="SAM" id="SignalP"/>
    </source>
</evidence>
<evidence type="ECO:0000256" key="4">
    <source>
        <dbReference type="ARBA" id="ARBA00022452"/>
    </source>
</evidence>
<comment type="subcellular location">
    <subcellularLocation>
        <location evidence="1">Cell outer membrane</location>
    </subcellularLocation>
</comment>
<dbReference type="GO" id="GO:0009279">
    <property type="term" value="C:cell outer membrane"/>
    <property type="evidence" value="ECO:0007669"/>
    <property type="project" value="UniProtKB-SubCell"/>
</dbReference>
<keyword evidence="6" id="KW-0472">Membrane</keyword>
<keyword evidence="10" id="KW-1185">Reference proteome</keyword>
<gene>
    <name evidence="9" type="ORF">SAMN05421761_11532</name>
</gene>
<keyword evidence="3" id="KW-0813">Transport</keyword>
<dbReference type="GO" id="GO:1990281">
    <property type="term" value="C:efflux pump complex"/>
    <property type="evidence" value="ECO:0007669"/>
    <property type="project" value="TreeGrafter"/>
</dbReference>
<dbReference type="AlphaFoldDB" id="A0A1N7PBG8"/>
<feature type="chain" id="PRO_5013315195" evidence="8">
    <location>
        <begin position="21"/>
        <end position="447"/>
    </location>
</feature>
<evidence type="ECO:0000256" key="5">
    <source>
        <dbReference type="ARBA" id="ARBA00022692"/>
    </source>
</evidence>
<protein>
    <submittedName>
        <fullName evidence="9">Outer membrane protein TolC</fullName>
    </submittedName>
</protein>
<dbReference type="Gene3D" id="1.20.1600.10">
    <property type="entry name" value="Outer membrane efflux proteins (OEP)"/>
    <property type="match status" value="1"/>
</dbReference>
<dbReference type="GO" id="GO:0015288">
    <property type="term" value="F:porin activity"/>
    <property type="evidence" value="ECO:0007669"/>
    <property type="project" value="TreeGrafter"/>
</dbReference>
<sequence length="447" mass="51304">MKKRLFIFLFLIQVAMVSYAQDAEQLNLEKAIMIGLEKNFDVKIAVNNVMLANYDKQIGFGTLFLPQVNAVYTRNYSVEDVEQQFVNAPEPNEILGAESDTENFTTTAIYGFNPEAIITMRRLGKLAEISELDAKVAVENTVAAISSAYYRLVLELQRQQVLEKTLEFSKNRLDIAEARYELGGAGKRDFLTAQVDYNSDLSLKVNQEQVIQTARINLNELLGILPQQQFYVNDTIMITDELRLDDLVENAYLNNKQFLVAQRQENVAFLQLRELQLQRLPSINLSGGYSNNTFNSDAGFLLKNQREGFNYGGNISFSLFNGFALNKRIQSARVQRYNTDLALQQFEVQMTSDIYRAYNAYEISRRLLEIERKNYEVAVENADIALERFRLGIANYLEFRDAQVNLLTAEDRLITSLYTIKESEIELLRLSGKIYFQNSDDRLDLLD</sequence>
<accession>A0A1N7PBG8</accession>
<dbReference type="Proteomes" id="UP000186026">
    <property type="component" value="Unassembled WGS sequence"/>
</dbReference>
<dbReference type="EMBL" id="FTOP01000015">
    <property type="protein sequence ID" value="SIT07856.1"/>
    <property type="molecule type" value="Genomic_DNA"/>
</dbReference>
<organism evidence="9 10">
    <name type="scientific">Belliella pelovolcani</name>
    <dbReference type="NCBI Taxonomy" id="529505"/>
    <lineage>
        <taxon>Bacteria</taxon>
        <taxon>Pseudomonadati</taxon>
        <taxon>Bacteroidota</taxon>
        <taxon>Cytophagia</taxon>
        <taxon>Cytophagales</taxon>
        <taxon>Cyclobacteriaceae</taxon>
        <taxon>Belliella</taxon>
    </lineage>
</organism>
<comment type="similarity">
    <text evidence="2">Belongs to the outer membrane factor (OMF) (TC 1.B.17) family.</text>
</comment>
<dbReference type="InterPro" id="IPR003423">
    <property type="entry name" value="OMP_efflux"/>
</dbReference>
<evidence type="ECO:0000256" key="3">
    <source>
        <dbReference type="ARBA" id="ARBA00022448"/>
    </source>
</evidence>
<evidence type="ECO:0000256" key="1">
    <source>
        <dbReference type="ARBA" id="ARBA00004442"/>
    </source>
</evidence>
<evidence type="ECO:0000256" key="6">
    <source>
        <dbReference type="ARBA" id="ARBA00023136"/>
    </source>
</evidence>
<dbReference type="STRING" id="529505.SAMN05421761_11532"/>
<dbReference type="RefSeq" id="WP_076502542.1">
    <property type="nucleotide sequence ID" value="NZ_FTOP01000015.1"/>
</dbReference>
<dbReference type="PANTHER" id="PTHR30026">
    <property type="entry name" value="OUTER MEMBRANE PROTEIN TOLC"/>
    <property type="match status" value="1"/>
</dbReference>
<evidence type="ECO:0000313" key="10">
    <source>
        <dbReference type="Proteomes" id="UP000186026"/>
    </source>
</evidence>
<dbReference type="PANTHER" id="PTHR30026:SF20">
    <property type="entry name" value="OUTER MEMBRANE PROTEIN TOLC"/>
    <property type="match status" value="1"/>
</dbReference>
<dbReference type="Pfam" id="PF02321">
    <property type="entry name" value="OEP"/>
    <property type="match status" value="1"/>
</dbReference>
<proteinExistence type="inferred from homology"/>
<reference evidence="10" key="1">
    <citation type="submission" date="2017-01" db="EMBL/GenBank/DDBJ databases">
        <authorList>
            <person name="Varghese N."/>
            <person name="Submissions S."/>
        </authorList>
    </citation>
    <scope>NUCLEOTIDE SEQUENCE [LARGE SCALE GENOMIC DNA]</scope>
    <source>
        <strain evidence="10">DSM 46698</strain>
    </source>
</reference>
<dbReference type="GO" id="GO:0015562">
    <property type="term" value="F:efflux transmembrane transporter activity"/>
    <property type="evidence" value="ECO:0007669"/>
    <property type="project" value="InterPro"/>
</dbReference>
<keyword evidence="4" id="KW-1134">Transmembrane beta strand</keyword>